<name>A0A8K0MVD2_COCNU</name>
<dbReference type="Proteomes" id="UP000797356">
    <property type="component" value="Chromosome 1"/>
</dbReference>
<comment type="caution">
    <text evidence="2">The sequence shown here is derived from an EMBL/GenBank/DDBJ whole genome shotgun (WGS) entry which is preliminary data.</text>
</comment>
<proteinExistence type="predicted"/>
<reference evidence="2" key="2">
    <citation type="submission" date="2019-07" db="EMBL/GenBank/DDBJ databases">
        <authorList>
            <person name="Yang Y."/>
            <person name="Bocs S."/>
            <person name="Baudouin L."/>
        </authorList>
    </citation>
    <scope>NUCLEOTIDE SEQUENCE</scope>
    <source>
        <tissue evidence="2">Spear leaf of Hainan Tall coconut</tissue>
    </source>
</reference>
<feature type="compositionally biased region" description="Low complexity" evidence="1">
    <location>
        <begin position="24"/>
        <end position="35"/>
    </location>
</feature>
<gene>
    <name evidence="2" type="ORF">COCNU_01G017110</name>
</gene>
<reference evidence="2" key="1">
    <citation type="journal article" date="2017" name="Gigascience">
        <title>The genome draft of coconut (Cocos nucifera).</title>
        <authorList>
            <person name="Xiao Y."/>
            <person name="Xu P."/>
            <person name="Fan H."/>
            <person name="Baudouin L."/>
            <person name="Xia W."/>
            <person name="Bocs S."/>
            <person name="Xu J."/>
            <person name="Li Q."/>
            <person name="Guo A."/>
            <person name="Zhou L."/>
            <person name="Li J."/>
            <person name="Wu Y."/>
            <person name="Ma Z."/>
            <person name="Armero A."/>
            <person name="Issali A.E."/>
            <person name="Liu N."/>
            <person name="Peng M."/>
            <person name="Yang Y."/>
        </authorList>
    </citation>
    <scope>NUCLEOTIDE SEQUENCE</scope>
    <source>
        <tissue evidence="2">Spear leaf of Hainan Tall coconut</tissue>
    </source>
</reference>
<dbReference type="EMBL" id="CM017872">
    <property type="protein sequence ID" value="KAG1327777.1"/>
    <property type="molecule type" value="Genomic_DNA"/>
</dbReference>
<protein>
    <submittedName>
        <fullName evidence="2">Uncharacterized protein</fullName>
    </submittedName>
</protein>
<feature type="compositionally biased region" description="Basic and acidic residues" evidence="1">
    <location>
        <begin position="36"/>
        <end position="46"/>
    </location>
</feature>
<evidence type="ECO:0000313" key="3">
    <source>
        <dbReference type="Proteomes" id="UP000797356"/>
    </source>
</evidence>
<organism evidence="2 3">
    <name type="scientific">Cocos nucifera</name>
    <name type="common">Coconut palm</name>
    <dbReference type="NCBI Taxonomy" id="13894"/>
    <lineage>
        <taxon>Eukaryota</taxon>
        <taxon>Viridiplantae</taxon>
        <taxon>Streptophyta</taxon>
        <taxon>Embryophyta</taxon>
        <taxon>Tracheophyta</taxon>
        <taxon>Spermatophyta</taxon>
        <taxon>Magnoliopsida</taxon>
        <taxon>Liliopsida</taxon>
        <taxon>Arecaceae</taxon>
        <taxon>Arecoideae</taxon>
        <taxon>Cocoseae</taxon>
        <taxon>Attaleinae</taxon>
        <taxon>Cocos</taxon>
    </lineage>
</organism>
<evidence type="ECO:0000313" key="2">
    <source>
        <dbReference type="EMBL" id="KAG1327777.1"/>
    </source>
</evidence>
<accession>A0A8K0MVD2</accession>
<feature type="region of interest" description="Disordered" evidence="1">
    <location>
        <begin position="1"/>
        <end position="47"/>
    </location>
</feature>
<evidence type="ECO:0000256" key="1">
    <source>
        <dbReference type="SAM" id="MobiDB-lite"/>
    </source>
</evidence>
<dbReference type="AlphaFoldDB" id="A0A8K0MVD2"/>
<sequence length="157" mass="16645">MQPSDPNAATIGSAPRHVTATVRSLPSSDPSSTMPDPERREEEDGPCHLTGLDPLATIGSGRCLARSLLHRIGSMHLHAGFFPGFCYTCESTPPDRTSTCAPSHRSLLRHAVAAVVHVPLSNRHAIIRSMLHHAGSYHCSTSLSPDLGHDLGDGATA</sequence>
<keyword evidence="3" id="KW-1185">Reference proteome</keyword>